<dbReference type="GO" id="GO:0000287">
    <property type="term" value="F:magnesium ion binding"/>
    <property type="evidence" value="ECO:0007669"/>
    <property type="project" value="UniProtKB-UniRule"/>
</dbReference>
<keyword evidence="17" id="KW-0443">Lipid metabolism</keyword>
<feature type="transmembrane region" description="Helical" evidence="17">
    <location>
        <begin position="6"/>
        <end position="23"/>
    </location>
</feature>
<keyword evidence="17" id="KW-1208">Phospholipid metabolism</keyword>
<reference evidence="19 20" key="1">
    <citation type="journal article" date="2015" name="Genome Announc.">
        <title>Complete Genome Sequencing of Protease-Producing Novel Arthrobacter sp. Strain IHBB 11108 Using PacBio Single-Molecule Real-Time Sequencing Technology.</title>
        <authorList>
            <person name="Kiran S."/>
            <person name="Swarnkar M.K."/>
            <person name="Pal M."/>
            <person name="Thakur R."/>
            <person name="Tewari R."/>
            <person name="Singh A.K."/>
            <person name="Gulati A."/>
        </authorList>
    </citation>
    <scope>NUCLEOTIDE SEQUENCE [LARGE SCALE GENOMIC DNA]</scope>
    <source>
        <strain evidence="19 20">IHBB 11108</strain>
    </source>
</reference>
<evidence type="ECO:0000313" key="20">
    <source>
        <dbReference type="Proteomes" id="UP000061839"/>
    </source>
</evidence>
<feature type="binding site" evidence="17">
    <location>
        <position position="66"/>
    </location>
    <ligand>
        <name>Mg(2+)</name>
        <dbReference type="ChEBI" id="CHEBI:18420"/>
        <label>1</label>
    </ligand>
</feature>
<comment type="subunit">
    <text evidence="5 17">Homodimer.</text>
</comment>
<evidence type="ECO:0000256" key="2">
    <source>
        <dbReference type="ARBA" id="ARBA00004805"/>
    </source>
</evidence>
<dbReference type="AlphaFoldDB" id="A0A0D4BXA1"/>
<name>A0A0D4BXA1_9MICC</name>
<gene>
    <name evidence="19" type="ORF">UM93_04485</name>
</gene>
<evidence type="ECO:0000256" key="12">
    <source>
        <dbReference type="ARBA" id="ARBA00023136"/>
    </source>
</evidence>
<keyword evidence="6 17" id="KW-1003">Cell membrane</keyword>
<feature type="active site" description="Proton acceptor" evidence="17">
    <location>
        <position position="91"/>
    </location>
</feature>
<evidence type="ECO:0000256" key="3">
    <source>
        <dbReference type="ARBA" id="ARBA00005189"/>
    </source>
</evidence>
<protein>
    <recommendedName>
        <fullName evidence="14 17">Phosphatidylinositol phosphate synthase</fullName>
        <shortName evidence="17">PIP synthase</shortName>
        <ecNumber evidence="17">2.7.8.-</ecNumber>
    </recommendedName>
    <alternativeName>
        <fullName evidence="15 17">CDP-diacylglycerol--D-myo-inositol-3-phosphate 3-phosphatidyltransferase</fullName>
    </alternativeName>
</protein>
<comment type="catalytic activity">
    <reaction evidence="13 17">
        <text>1,2-di-(9Z-octadecenoyl)-sn-glycero-3-cytidine-5'-diphosphate + 1D-myo-inositol 3-phosphate = 1,2-di-(9Z-octadecenoyl)-sn-glycero-3-phospho-(1D-myo-inositol-3-phosphate) + CMP + H(+)</text>
        <dbReference type="Rhea" id="RHEA:61216"/>
        <dbReference type="ChEBI" id="CHEBI:15378"/>
        <dbReference type="ChEBI" id="CHEBI:58401"/>
        <dbReference type="ChEBI" id="CHEBI:60377"/>
        <dbReference type="ChEBI" id="CHEBI:85356"/>
        <dbReference type="ChEBI" id="CHEBI:144472"/>
    </reaction>
</comment>
<dbReference type="RefSeq" id="WP_045073933.1">
    <property type="nucleotide sequence ID" value="NZ_CP011005.1"/>
</dbReference>
<comment type="pathway">
    <text evidence="2 17">Phospholipid metabolism; phosphatidylinositol phosphate biosynthesis.</text>
</comment>
<accession>A0A0D4BXA1</accession>
<keyword evidence="8 17" id="KW-0812">Transmembrane</keyword>
<dbReference type="GO" id="GO:0005886">
    <property type="term" value="C:plasma membrane"/>
    <property type="evidence" value="ECO:0007669"/>
    <property type="project" value="UniProtKB-SubCell"/>
</dbReference>
<proteinExistence type="inferred from homology"/>
<evidence type="ECO:0000256" key="13">
    <source>
        <dbReference type="ARBA" id="ARBA00023935"/>
    </source>
</evidence>
<dbReference type="InterPro" id="IPR044268">
    <property type="entry name" value="PIP_synthase_PgsA1"/>
</dbReference>
<dbReference type="InterPro" id="IPR043130">
    <property type="entry name" value="CDP-OH_PTrfase_TM_dom"/>
</dbReference>
<feature type="binding site" evidence="17">
    <location>
        <position position="70"/>
    </location>
    <ligand>
        <name>a CDP-1,2-diacyl-sn-glycerol</name>
        <dbReference type="ChEBI" id="CHEBI:58332"/>
    </ligand>
</feature>
<dbReference type="KEGG" id="ari:UM93_04485"/>
<dbReference type="NCBIfam" id="NF045883">
    <property type="entry name" value="PIPSynth"/>
    <property type="match status" value="1"/>
</dbReference>
<feature type="binding site" evidence="17">
    <location>
        <position position="66"/>
    </location>
    <ligand>
        <name>Mg(2+)</name>
        <dbReference type="ChEBI" id="CHEBI:18420"/>
        <label>2</label>
    </ligand>
</feature>
<feature type="binding site" evidence="17">
    <location>
        <position position="91"/>
    </location>
    <ligand>
        <name>Mg(2+)</name>
        <dbReference type="ChEBI" id="CHEBI:18420"/>
        <label>2</label>
    </ligand>
</feature>
<feature type="transmembrane region" description="Helical" evidence="17">
    <location>
        <begin position="53"/>
        <end position="72"/>
    </location>
</feature>
<keyword evidence="9 17" id="KW-0479">Metal-binding</keyword>
<evidence type="ECO:0000256" key="10">
    <source>
        <dbReference type="ARBA" id="ARBA00022842"/>
    </source>
</evidence>
<sequence>MLNKYARGLFAAIFKPIALLLVRWGVSPDLVTVVGTLGVMAGALIWYPLGQLFWGTVVITIFVFSDIIDGLMAREVQRKGPWGAFVDSNLDRVGDSSVFAGLVIWFFLGGNNPAIAILALVCLVLSSLVSYSKARAEGLGLTANVGIAERSERLVVVLVATGLVGLGVPELVLLIVLILLALASAITIYQRVAAVYRQAKELAEAESNDADS</sequence>
<comment type="cofactor">
    <cofactor evidence="17">
        <name>Mg(2+)</name>
        <dbReference type="ChEBI" id="CHEBI:18420"/>
    </cofactor>
    <text evidence="17">Contains a di-nuclear catalytic Mg(2+) center.</text>
</comment>
<evidence type="ECO:0000256" key="7">
    <source>
        <dbReference type="ARBA" id="ARBA00022679"/>
    </source>
</evidence>
<evidence type="ECO:0000256" key="15">
    <source>
        <dbReference type="ARBA" id="ARBA00033137"/>
    </source>
</evidence>
<dbReference type="Pfam" id="PF01066">
    <property type="entry name" value="CDP-OH_P_transf"/>
    <property type="match status" value="1"/>
</dbReference>
<dbReference type="HAMAP" id="MF_02241">
    <property type="entry name" value="PIP_synthase"/>
    <property type="match status" value="1"/>
</dbReference>
<dbReference type="PROSITE" id="PS00379">
    <property type="entry name" value="CDP_ALCOHOL_P_TRANSF"/>
    <property type="match status" value="1"/>
</dbReference>
<dbReference type="EMBL" id="CP011005">
    <property type="protein sequence ID" value="AJT40954.1"/>
    <property type="molecule type" value="Genomic_DNA"/>
</dbReference>
<dbReference type="EC" id="2.7.8.-" evidence="17"/>
<evidence type="ECO:0000256" key="11">
    <source>
        <dbReference type="ARBA" id="ARBA00022989"/>
    </source>
</evidence>
<comment type="caution">
    <text evidence="17">Lacks conserved residue(s) required for the propagation of feature annotation.</text>
</comment>
<evidence type="ECO:0000313" key="19">
    <source>
        <dbReference type="EMBL" id="AJT40954.1"/>
    </source>
</evidence>
<evidence type="ECO:0000256" key="5">
    <source>
        <dbReference type="ARBA" id="ARBA00011738"/>
    </source>
</evidence>
<dbReference type="HOGENOM" id="CLU_080384_0_1_11"/>
<evidence type="ECO:0000256" key="14">
    <source>
        <dbReference type="ARBA" id="ARBA00024082"/>
    </source>
</evidence>
<evidence type="ECO:0000256" key="1">
    <source>
        <dbReference type="ARBA" id="ARBA00004651"/>
    </source>
</evidence>
<comment type="subcellular location">
    <subcellularLocation>
        <location evidence="1 17">Cell membrane</location>
        <topology evidence="1 17">Multi-pass membrane protein</topology>
    </subcellularLocation>
</comment>
<evidence type="ECO:0000256" key="4">
    <source>
        <dbReference type="ARBA" id="ARBA00010441"/>
    </source>
</evidence>
<keyword evidence="11 17" id="KW-1133">Transmembrane helix</keyword>
<dbReference type="PATRIC" id="fig|1618207.4.peg.912"/>
<feature type="binding site" evidence="17">
    <location>
        <position position="74"/>
    </location>
    <ligand>
        <name>a CDP-1,2-diacyl-sn-glycerol</name>
        <dbReference type="ChEBI" id="CHEBI:58332"/>
    </ligand>
</feature>
<comment type="function">
    <text evidence="17">Catalyzes the conjugation of the 1'-hydroxyl group of D-myo-inositol-3-phosphate (also named L-myo-inositol-1-phosphate) with a lipid tail of cytidine diphosphate diacylglycerol (CDP-DAG), forming phosphatidylinositol phosphate (PIP) and CMP. PIP is a precursor of phosphatidylinositol (PI) which is an essential lipid required for cell wall formation.</text>
</comment>
<evidence type="ECO:0000256" key="9">
    <source>
        <dbReference type="ARBA" id="ARBA00022723"/>
    </source>
</evidence>
<dbReference type="Gene3D" id="1.20.120.1760">
    <property type="match status" value="1"/>
</dbReference>
<evidence type="ECO:0000256" key="18">
    <source>
        <dbReference type="RuleBase" id="RU003750"/>
    </source>
</evidence>
<feature type="binding site" evidence="17">
    <location>
        <begin position="29"/>
        <end position="32"/>
    </location>
    <ligand>
        <name>a CDP-1,2-diacyl-sn-glycerol</name>
        <dbReference type="ChEBI" id="CHEBI:58332"/>
    </ligand>
</feature>
<dbReference type="GO" id="GO:0016780">
    <property type="term" value="F:phosphotransferase activity, for other substituted phosphate groups"/>
    <property type="evidence" value="ECO:0007669"/>
    <property type="project" value="UniProtKB-UniRule"/>
</dbReference>
<dbReference type="UniPathway" id="UPA00220"/>
<feature type="transmembrane region" description="Helical" evidence="17">
    <location>
        <begin position="154"/>
        <end position="182"/>
    </location>
</feature>
<dbReference type="OrthoDB" id="116551at2"/>
<comment type="pathway">
    <text evidence="3">Lipid metabolism.</text>
</comment>
<evidence type="ECO:0000256" key="17">
    <source>
        <dbReference type="HAMAP-Rule" id="MF_02241"/>
    </source>
</evidence>
<keyword evidence="12 17" id="KW-0472">Membrane</keyword>
<keyword evidence="10 17" id="KW-0460">Magnesium</keyword>
<keyword evidence="20" id="KW-1185">Reference proteome</keyword>
<keyword evidence="17" id="KW-0444">Lipid biosynthesis</keyword>
<comment type="catalytic activity">
    <reaction evidence="16 17">
        <text>a CDP-1,2-diacyl-sn-glycerol + 1D-myo-inositol 3-phosphate = a 1,2-diacyl-sn-glycero-3-phospho-(1D-myo-inositol-3-phosphate) + CMP + H(+)</text>
        <dbReference type="Rhea" id="RHEA:60504"/>
        <dbReference type="ChEBI" id="CHEBI:15378"/>
        <dbReference type="ChEBI" id="CHEBI:58088"/>
        <dbReference type="ChEBI" id="CHEBI:58332"/>
        <dbReference type="ChEBI" id="CHEBI:58401"/>
        <dbReference type="ChEBI" id="CHEBI:60377"/>
    </reaction>
</comment>
<dbReference type="STRING" id="1618207.UM93_04485"/>
<feature type="binding site" evidence="17">
    <location>
        <position position="69"/>
    </location>
    <ligand>
        <name>Mg(2+)</name>
        <dbReference type="ChEBI" id="CHEBI:18420"/>
        <label>1</label>
    </ligand>
</feature>
<organism evidence="19 20">
    <name type="scientific">Psychromicrobium lacuslunae</name>
    <dbReference type="NCBI Taxonomy" id="1618207"/>
    <lineage>
        <taxon>Bacteria</taxon>
        <taxon>Bacillati</taxon>
        <taxon>Actinomycetota</taxon>
        <taxon>Actinomycetes</taxon>
        <taxon>Micrococcales</taxon>
        <taxon>Micrococcaceae</taxon>
        <taxon>Psychromicrobium</taxon>
    </lineage>
</organism>
<keyword evidence="17" id="KW-0594">Phospholipid biosynthesis</keyword>
<evidence type="ECO:0000256" key="16">
    <source>
        <dbReference type="ARBA" id="ARBA00048865"/>
    </source>
</evidence>
<dbReference type="InterPro" id="IPR000462">
    <property type="entry name" value="CDP-OH_P_trans"/>
</dbReference>
<dbReference type="Proteomes" id="UP000061839">
    <property type="component" value="Chromosome"/>
</dbReference>
<feature type="binding site" evidence="17">
    <location>
        <position position="87"/>
    </location>
    <ligand>
        <name>Mg(2+)</name>
        <dbReference type="ChEBI" id="CHEBI:18420"/>
        <label>2</label>
    </ligand>
</feature>
<dbReference type="GO" id="GO:0008654">
    <property type="term" value="P:phospholipid biosynthetic process"/>
    <property type="evidence" value="ECO:0007669"/>
    <property type="project" value="UniProtKB-UniRule"/>
</dbReference>
<feature type="binding site" evidence="17">
    <location>
        <position position="87"/>
    </location>
    <ligand>
        <name>Mg(2+)</name>
        <dbReference type="ChEBI" id="CHEBI:18420"/>
        <label>1</label>
    </ligand>
</feature>
<evidence type="ECO:0000256" key="6">
    <source>
        <dbReference type="ARBA" id="ARBA00022475"/>
    </source>
</evidence>
<dbReference type="InterPro" id="IPR048254">
    <property type="entry name" value="CDP_ALCOHOL_P_TRANSF_CS"/>
</dbReference>
<evidence type="ECO:0000256" key="8">
    <source>
        <dbReference type="ARBA" id="ARBA00022692"/>
    </source>
</evidence>
<keyword evidence="7 17" id="KW-0808">Transferase</keyword>
<comment type="similarity">
    <text evidence="4 17 18">Belongs to the CDP-alcohol phosphatidyltransferase class-I family.</text>
</comment>